<evidence type="ECO:0000256" key="6">
    <source>
        <dbReference type="SAM" id="SignalP"/>
    </source>
</evidence>
<evidence type="ECO:0000256" key="3">
    <source>
        <dbReference type="ARBA" id="ARBA00022737"/>
    </source>
</evidence>
<dbReference type="EMBL" id="JAZAVJ010000030">
    <property type="protein sequence ID" value="KAK7420343.1"/>
    <property type="molecule type" value="Genomic_DNA"/>
</dbReference>
<evidence type="ECO:0000256" key="1">
    <source>
        <dbReference type="ARBA" id="ARBA00004613"/>
    </source>
</evidence>
<comment type="subcellular location">
    <subcellularLocation>
        <location evidence="1">Secreted</location>
    </subcellularLocation>
</comment>
<dbReference type="PANTHER" id="PTHR31736">
    <property type="match status" value="1"/>
</dbReference>
<dbReference type="Proteomes" id="UP001498476">
    <property type="component" value="Unassembled WGS sequence"/>
</dbReference>
<evidence type="ECO:0000256" key="2">
    <source>
        <dbReference type="ARBA" id="ARBA00022525"/>
    </source>
</evidence>
<evidence type="ECO:0008006" key="9">
    <source>
        <dbReference type="Google" id="ProtNLM"/>
    </source>
</evidence>
<feature type="chain" id="PRO_5047482267" description="Endo-polygalacturonase" evidence="6">
    <location>
        <begin position="21"/>
        <end position="489"/>
    </location>
</feature>
<keyword evidence="8" id="KW-1185">Reference proteome</keyword>
<dbReference type="SUPFAM" id="SSF51126">
    <property type="entry name" value="Pectin lyase-like"/>
    <property type="match status" value="1"/>
</dbReference>
<protein>
    <recommendedName>
        <fullName evidence="9">Endo-polygalacturonase</fullName>
    </recommendedName>
</protein>
<accession>A0ABR1HGM4</accession>
<evidence type="ECO:0000256" key="5">
    <source>
        <dbReference type="ARBA" id="ARBA00023326"/>
    </source>
</evidence>
<keyword evidence="5" id="KW-0624">Polysaccharide degradation</keyword>
<gene>
    <name evidence="7" type="ORF">QQX98_002766</name>
</gene>
<proteinExistence type="predicted"/>
<name>A0ABR1HGM4_9HYPO</name>
<evidence type="ECO:0000313" key="8">
    <source>
        <dbReference type="Proteomes" id="UP001498476"/>
    </source>
</evidence>
<organism evidence="7 8">
    <name type="scientific">Neonectria punicea</name>
    <dbReference type="NCBI Taxonomy" id="979145"/>
    <lineage>
        <taxon>Eukaryota</taxon>
        <taxon>Fungi</taxon>
        <taxon>Dikarya</taxon>
        <taxon>Ascomycota</taxon>
        <taxon>Pezizomycotina</taxon>
        <taxon>Sordariomycetes</taxon>
        <taxon>Hypocreomycetidae</taxon>
        <taxon>Hypocreales</taxon>
        <taxon>Nectriaceae</taxon>
        <taxon>Neonectria</taxon>
    </lineage>
</organism>
<evidence type="ECO:0000256" key="4">
    <source>
        <dbReference type="ARBA" id="ARBA00023277"/>
    </source>
</evidence>
<dbReference type="PANTHER" id="PTHR31736:SF9">
    <property type="entry name" value="ENDO-XYLOGALACTURONAN HYDROLASE A-RELATED"/>
    <property type="match status" value="1"/>
</dbReference>
<comment type="caution">
    <text evidence="7">The sequence shown here is derived from an EMBL/GenBank/DDBJ whole genome shotgun (WGS) entry which is preliminary data.</text>
</comment>
<keyword evidence="3" id="KW-0677">Repeat</keyword>
<dbReference type="Gene3D" id="2.160.20.10">
    <property type="entry name" value="Single-stranded right-handed beta-helix, Pectin lyase-like"/>
    <property type="match status" value="1"/>
</dbReference>
<keyword evidence="6" id="KW-0732">Signal</keyword>
<dbReference type="InterPro" id="IPR011050">
    <property type="entry name" value="Pectin_lyase_fold/virulence"/>
</dbReference>
<keyword evidence="4" id="KW-0119">Carbohydrate metabolism</keyword>
<reference evidence="7 8" key="1">
    <citation type="journal article" date="2025" name="Microbiol. Resour. Announc.">
        <title>Draft genome sequences for Neonectria magnoliae and Neonectria punicea, canker pathogens of Liriodendron tulipifera and Acer saccharum in West Virginia.</title>
        <authorList>
            <person name="Petronek H.M."/>
            <person name="Kasson M.T."/>
            <person name="Metheny A.M."/>
            <person name="Stauder C.M."/>
            <person name="Lovett B."/>
            <person name="Lynch S.C."/>
            <person name="Garnas J.R."/>
            <person name="Kasson L.R."/>
            <person name="Stajich J.E."/>
        </authorList>
    </citation>
    <scope>NUCLEOTIDE SEQUENCE [LARGE SCALE GENOMIC DNA]</scope>
    <source>
        <strain evidence="7 8">NRRL 64653</strain>
    </source>
</reference>
<dbReference type="InterPro" id="IPR012334">
    <property type="entry name" value="Pectin_lyas_fold"/>
</dbReference>
<evidence type="ECO:0000313" key="7">
    <source>
        <dbReference type="EMBL" id="KAK7420343.1"/>
    </source>
</evidence>
<sequence>MRISLASVFLPLLGLQAASSHSVPTFEPRAEIEKAKIKTYSIPDGVDTSDAFKVKVRAPGGKWHDISTYRPRVVQTDIFTGSTAKKNSSMAYFDFSGSVEVSATYKNGQVTEARVRPNSFGIATKISKDTVKFTLNQPENVVLQINDEIFDVLHLFSNPIEDNAPSSDDPNVVYYGPGLHKSSESLTVTSGQTIYLAGGAVVSVPAINIENATDVTIRGRGMFSATLSTAISIIGSKHITLDGVIGINVLPRSYESSDVTIRNFRAFSSVQWGDGIDIYCSKNVLIDGVFMRNSDDCLALYNHRDSWYGDNSNITVQNSALWADVAHPINVGTHGNTQNPETTDGVIIRNIDILDHHEKQIDYQGCIAINPGDSNLIQNVVIDDVRVEDFRLGQLLNLRVTFNEKYNTSPGRGIRNVTIKNLVYDGTHAATSVIAGYDEDRTIDGITFQNLTVNGLAINDNMKKPGWYRTTDYVPMYIGPHVHNVTLQL</sequence>
<feature type="signal peptide" evidence="6">
    <location>
        <begin position="1"/>
        <end position="20"/>
    </location>
</feature>
<keyword evidence="2" id="KW-0964">Secreted</keyword>